<feature type="region of interest" description="Disordered" evidence="1">
    <location>
        <begin position="79"/>
        <end position="120"/>
    </location>
</feature>
<organism evidence="2 3">
    <name type="scientific">Tribonema minus</name>
    <dbReference type="NCBI Taxonomy" id="303371"/>
    <lineage>
        <taxon>Eukaryota</taxon>
        <taxon>Sar</taxon>
        <taxon>Stramenopiles</taxon>
        <taxon>Ochrophyta</taxon>
        <taxon>PX clade</taxon>
        <taxon>Xanthophyceae</taxon>
        <taxon>Tribonematales</taxon>
        <taxon>Tribonemataceae</taxon>
        <taxon>Tribonema</taxon>
    </lineage>
</organism>
<sequence length="237" mass="26277">MLILIKAMVLQVPSRTSPTLPLTTATTLELRRLSQRIRALVEGAAADGTGTFAYIAMSLQREENWERWKFLEGCRRHERAPEAAPSAADADVAALNGGGERPAKRRRRERPGAAAAAKEEPVYARYQPDLKALASINAAEPKVDEHFEFLEMCLEPDSGVLPSELPTREALFAWQARRLLMHARLDLLDAMPRGDVLRGLRRYRGGPEEPLPPSPRPAKQAKPEVNAEPEDGEMVEA</sequence>
<dbReference type="EMBL" id="JAFCMP010000155">
    <property type="protein sequence ID" value="KAG5184718.1"/>
    <property type="molecule type" value="Genomic_DNA"/>
</dbReference>
<feature type="compositionally biased region" description="Acidic residues" evidence="1">
    <location>
        <begin position="227"/>
        <end position="237"/>
    </location>
</feature>
<evidence type="ECO:0000313" key="2">
    <source>
        <dbReference type="EMBL" id="KAG5184718.1"/>
    </source>
</evidence>
<evidence type="ECO:0000256" key="1">
    <source>
        <dbReference type="SAM" id="MobiDB-lite"/>
    </source>
</evidence>
<reference evidence="2" key="1">
    <citation type="submission" date="2021-02" db="EMBL/GenBank/DDBJ databases">
        <title>First Annotated Genome of the Yellow-green Alga Tribonema minus.</title>
        <authorList>
            <person name="Mahan K.M."/>
        </authorList>
    </citation>
    <scope>NUCLEOTIDE SEQUENCE</scope>
    <source>
        <strain evidence="2">UTEX B ZZ1240</strain>
    </source>
</reference>
<keyword evidence="3" id="KW-1185">Reference proteome</keyword>
<name>A0A836CGT6_9STRA</name>
<feature type="region of interest" description="Disordered" evidence="1">
    <location>
        <begin position="201"/>
        <end position="237"/>
    </location>
</feature>
<proteinExistence type="predicted"/>
<evidence type="ECO:0000313" key="3">
    <source>
        <dbReference type="Proteomes" id="UP000664859"/>
    </source>
</evidence>
<gene>
    <name evidence="2" type="ORF">JKP88DRAFT_237428</name>
</gene>
<protein>
    <submittedName>
        <fullName evidence="2">Uncharacterized protein</fullName>
    </submittedName>
</protein>
<accession>A0A836CGT6</accession>
<dbReference type="Proteomes" id="UP000664859">
    <property type="component" value="Unassembled WGS sequence"/>
</dbReference>
<comment type="caution">
    <text evidence="2">The sequence shown here is derived from an EMBL/GenBank/DDBJ whole genome shotgun (WGS) entry which is preliminary data.</text>
</comment>
<feature type="compositionally biased region" description="Low complexity" evidence="1">
    <location>
        <begin position="82"/>
        <end position="94"/>
    </location>
</feature>
<dbReference type="AlphaFoldDB" id="A0A836CGT6"/>